<dbReference type="Proteomes" id="UP001178507">
    <property type="component" value="Unassembled WGS sequence"/>
</dbReference>
<dbReference type="GO" id="GO:0000139">
    <property type="term" value="C:Golgi membrane"/>
    <property type="evidence" value="ECO:0007669"/>
    <property type="project" value="TreeGrafter"/>
</dbReference>
<reference evidence="2" key="1">
    <citation type="submission" date="2023-08" db="EMBL/GenBank/DDBJ databases">
        <authorList>
            <person name="Chen Y."/>
            <person name="Shah S."/>
            <person name="Dougan E. K."/>
            <person name="Thang M."/>
            <person name="Chan C."/>
        </authorList>
    </citation>
    <scope>NUCLEOTIDE SEQUENCE</scope>
</reference>
<dbReference type="GO" id="GO:0047223">
    <property type="term" value="F:beta-1,3-galactosyl-O-glycosyl-glycoprotein beta-1,3-N-acetylglucosaminyltransferase activity"/>
    <property type="evidence" value="ECO:0007669"/>
    <property type="project" value="TreeGrafter"/>
</dbReference>
<protein>
    <recommendedName>
        <fullName evidence="1">Apple domain-containing protein</fullName>
    </recommendedName>
</protein>
<dbReference type="Pfam" id="PF15711">
    <property type="entry name" value="ILEI"/>
    <property type="match status" value="1"/>
</dbReference>
<dbReference type="AlphaFoldDB" id="A0AA36MM89"/>
<comment type="caution">
    <text evidence="2">The sequence shown here is derived from an EMBL/GenBank/DDBJ whole genome shotgun (WGS) entry which is preliminary data.</text>
</comment>
<dbReference type="InterPro" id="IPR014756">
    <property type="entry name" value="Ig_E-set"/>
</dbReference>
<dbReference type="InterPro" id="IPR003609">
    <property type="entry name" value="Pan_app"/>
</dbReference>
<gene>
    <name evidence="2" type="ORF">EVOR1521_LOCUS6033</name>
</gene>
<dbReference type="InterPro" id="IPR052463">
    <property type="entry name" value="O-linked_mannose_GnT"/>
</dbReference>
<sequence>MSAGDMTLALRLRSFEHASGCAPRGGEPSERMWWAVLPRLAAAAVTFKVGLQGATSGVHVAGSFQGWDPAATALQDADLDGIYETTLDIPAGWYEFKFINGSTWDEAEYVPAGCSEIETGRGNRYISVADAEDQEYHVCFGACSPCAELAKCKELNCPAGFALKAAALESVSDSEADCCEAIGNDLAGLVVRSAGWSDGNRAEFWLNGALLYATGDRGMTVVELLPDSTVKMTKTFDTYADSSGLEAYLPTVAAGNVLMLAAADEASAAFSPEAKSLVAEFGASQIQLLSYRSSYAFIGRKTDGNPETLAEVLLPEGGGHAVAVARISVAVQETPTCDMGGAAPPMSGTLEAGGNLLLEDCRYKVWQFPDAGASCVSGSWVVATGSSNALLTWNTLLMILAPAQAGEMRSGRFGGAHLLDAVVEDGVIIHYNTVRSSLSACIQSSADGGANETECRQAYAEALAEAPAPGPRRTRLTMFLSFFWARTATALGLVEASQAWATAEVFMLVQVVAWYVVCNGIKFNGCPRKNLLEVSEDDAIDMFRGEMGAVLDLLAPFCGPGGRAGVRGCGIATNSWSSPGATLLATFERFNNEITQAMAPRKTATFRYLDIFALGASMPEETLSGHGSQILQLWTWQALLGTFCTSPPTGQLVRFEGPLCWRAASTDIETCKSYSQYQGTSLWQCMNSVLCEMKVEDAETTEMTTTSLPLVFEPVDGGEDRACRGENAGDNRAEYYTVISATLENCKQSCLDNEACVGVEYSSNRCELWTRPNGIGSSIALASFLCLRLADRAASTTTTASTTTLDLSVLFEPVDGGSGHACRGAAASDNRPEYYYVISGIYGLYDCQDACVQAETCVGIEYSTGRCEVWTREQGIQASIALAGYTCLSYAGAARRLAEEFVQRGHFLSKAGK</sequence>
<proteinExistence type="predicted"/>
<dbReference type="PROSITE" id="PS50948">
    <property type="entry name" value="PAN"/>
    <property type="match status" value="1"/>
</dbReference>
<dbReference type="PANTHER" id="PTHR46396">
    <property type="entry name" value="PROTEIN O-LINKED-MANNOSE BETA-1,2-N-ACETYLGLUCOSAMINYLTRANSFERASE 1"/>
    <property type="match status" value="1"/>
</dbReference>
<dbReference type="PANTHER" id="PTHR46396:SF1">
    <property type="entry name" value="PROTEIN O-LINKED-MANNOSE BETA-1,2-N-ACETYLGLUCOSAMINYLTRANSFERASE 1"/>
    <property type="match status" value="1"/>
</dbReference>
<dbReference type="Gene3D" id="2.60.40.10">
    <property type="entry name" value="Immunoglobulins"/>
    <property type="match status" value="1"/>
</dbReference>
<evidence type="ECO:0000313" key="3">
    <source>
        <dbReference type="Proteomes" id="UP001178507"/>
    </source>
</evidence>
<dbReference type="InterPro" id="IPR013783">
    <property type="entry name" value="Ig-like_fold"/>
</dbReference>
<dbReference type="InterPro" id="IPR054409">
    <property type="entry name" value="X25_BaPul-like"/>
</dbReference>
<dbReference type="InterPro" id="IPR039477">
    <property type="entry name" value="ILEI/PANDER_dom"/>
</dbReference>
<keyword evidence="3" id="KW-1185">Reference proteome</keyword>
<feature type="domain" description="Apple" evidence="1">
    <location>
        <begin position="723"/>
        <end position="786"/>
    </location>
</feature>
<name>A0AA36MM89_9DINO</name>
<dbReference type="SUPFAM" id="SSF81296">
    <property type="entry name" value="E set domains"/>
    <property type="match status" value="1"/>
</dbReference>
<dbReference type="Pfam" id="PF22058">
    <property type="entry name" value="X25_BaPul_like"/>
    <property type="match status" value="1"/>
</dbReference>
<organism evidence="2 3">
    <name type="scientific">Effrenium voratum</name>
    <dbReference type="NCBI Taxonomy" id="2562239"/>
    <lineage>
        <taxon>Eukaryota</taxon>
        <taxon>Sar</taxon>
        <taxon>Alveolata</taxon>
        <taxon>Dinophyceae</taxon>
        <taxon>Suessiales</taxon>
        <taxon>Symbiodiniaceae</taxon>
        <taxon>Effrenium</taxon>
    </lineage>
</organism>
<evidence type="ECO:0000313" key="2">
    <source>
        <dbReference type="EMBL" id="CAJ1377146.1"/>
    </source>
</evidence>
<evidence type="ECO:0000259" key="1">
    <source>
        <dbReference type="PROSITE" id="PS50948"/>
    </source>
</evidence>
<dbReference type="GO" id="GO:0016266">
    <property type="term" value="P:protein O-linked glycosylation via N-acetyl-galactosamine"/>
    <property type="evidence" value="ECO:0007669"/>
    <property type="project" value="TreeGrafter"/>
</dbReference>
<accession>A0AA36MM89</accession>
<dbReference type="EMBL" id="CAUJNA010000446">
    <property type="protein sequence ID" value="CAJ1377146.1"/>
    <property type="molecule type" value="Genomic_DNA"/>
</dbReference>
<dbReference type="PROSITE" id="PS52031">
    <property type="entry name" value="GG_LECTIN"/>
    <property type="match status" value="1"/>
</dbReference>